<organism evidence="1 2">
    <name type="scientific">Paenibacillus lignilyticus</name>
    <dbReference type="NCBI Taxonomy" id="1172615"/>
    <lineage>
        <taxon>Bacteria</taxon>
        <taxon>Bacillati</taxon>
        <taxon>Bacillota</taxon>
        <taxon>Bacilli</taxon>
        <taxon>Bacillales</taxon>
        <taxon>Paenibacillaceae</taxon>
        <taxon>Paenibacillus</taxon>
    </lineage>
</organism>
<name>A0ABS5C9R8_9BACL</name>
<evidence type="ECO:0000313" key="1">
    <source>
        <dbReference type="EMBL" id="MBP3962739.1"/>
    </source>
</evidence>
<accession>A0ABS5C9R8</accession>
<proteinExistence type="predicted"/>
<dbReference type="EMBL" id="JAGKSP010000002">
    <property type="protein sequence ID" value="MBP3962739.1"/>
    <property type="molecule type" value="Genomic_DNA"/>
</dbReference>
<gene>
    <name evidence="1" type="ORF">I8J30_08480</name>
</gene>
<reference evidence="1 2" key="1">
    <citation type="submission" date="2021-04" db="EMBL/GenBank/DDBJ databases">
        <title>Paenibacillus sp. DLE-14 whole genome sequence.</title>
        <authorList>
            <person name="Ham Y.J."/>
        </authorList>
    </citation>
    <scope>NUCLEOTIDE SEQUENCE [LARGE SCALE GENOMIC DNA]</scope>
    <source>
        <strain evidence="1 2">DLE-14</strain>
    </source>
</reference>
<evidence type="ECO:0000313" key="2">
    <source>
        <dbReference type="Proteomes" id="UP000673394"/>
    </source>
</evidence>
<dbReference type="RefSeq" id="WP_210657152.1">
    <property type="nucleotide sequence ID" value="NZ_JAGKSP010000002.1"/>
</dbReference>
<keyword evidence="2" id="KW-1185">Reference proteome</keyword>
<dbReference type="Proteomes" id="UP000673394">
    <property type="component" value="Unassembled WGS sequence"/>
</dbReference>
<protein>
    <submittedName>
        <fullName evidence="1">Uncharacterized protein</fullName>
    </submittedName>
</protein>
<sequence>MEIKQLVEAIVRELVGTMQVQEAKRSPKVLYIFCDSTAHEAYRDHFILLQKNGIHYDRLFLDGVTSGWLGMHKVESSGLGRTIAVDESAPAPIEIPLDYDGIVIPEIDLGDAGRVALGMKGTVRSEIIFAALVMGKFVVVGDDGSGLSRSDRRTLKELTLPVPYQKLFSYYKSEMHMYGVEFAPAKELAEWVLQRAGRAAVEMNGSISREKVEVAAAESPPACTELFDGKFLSADWVSQQTRNRRITAILVNRGTIVSPLARDVLREKGIVVQIRDEG</sequence>
<comment type="caution">
    <text evidence="1">The sequence shown here is derived from an EMBL/GenBank/DDBJ whole genome shotgun (WGS) entry which is preliminary data.</text>
</comment>